<protein>
    <submittedName>
        <fullName evidence="1">Uncharacterized protein</fullName>
    </submittedName>
</protein>
<evidence type="ECO:0000313" key="2">
    <source>
        <dbReference type="Proteomes" id="UP001178508"/>
    </source>
</evidence>
<dbReference type="Proteomes" id="UP001178508">
    <property type="component" value="Chromosome 17"/>
</dbReference>
<name>A0AAV1GUV9_XYRNO</name>
<organism evidence="1 2">
    <name type="scientific">Xyrichtys novacula</name>
    <name type="common">Pearly razorfish</name>
    <name type="synonym">Hemipteronotus novacula</name>
    <dbReference type="NCBI Taxonomy" id="13765"/>
    <lineage>
        <taxon>Eukaryota</taxon>
        <taxon>Metazoa</taxon>
        <taxon>Chordata</taxon>
        <taxon>Craniata</taxon>
        <taxon>Vertebrata</taxon>
        <taxon>Euteleostomi</taxon>
        <taxon>Actinopterygii</taxon>
        <taxon>Neopterygii</taxon>
        <taxon>Teleostei</taxon>
        <taxon>Neoteleostei</taxon>
        <taxon>Acanthomorphata</taxon>
        <taxon>Eupercaria</taxon>
        <taxon>Labriformes</taxon>
        <taxon>Labridae</taxon>
        <taxon>Xyrichtys</taxon>
    </lineage>
</organism>
<accession>A0AAV1GUV9</accession>
<sequence>MIAGLCCLHSCLGIKESDHLKGVFEELLRPAEVEDADMEEESARASSPSAPPLLLVCRGVFANTNCQPQSLEKPPSGV</sequence>
<dbReference type="AlphaFoldDB" id="A0AAV1GUV9"/>
<keyword evidence="2" id="KW-1185">Reference proteome</keyword>
<dbReference type="EMBL" id="OY660880">
    <property type="protein sequence ID" value="CAJ1077035.1"/>
    <property type="molecule type" value="Genomic_DNA"/>
</dbReference>
<proteinExistence type="predicted"/>
<evidence type="ECO:0000313" key="1">
    <source>
        <dbReference type="EMBL" id="CAJ1077035.1"/>
    </source>
</evidence>
<gene>
    <name evidence="1" type="ORF">XNOV1_A019609</name>
</gene>
<reference evidence="1" key="1">
    <citation type="submission" date="2023-08" db="EMBL/GenBank/DDBJ databases">
        <authorList>
            <person name="Alioto T."/>
            <person name="Alioto T."/>
            <person name="Gomez Garrido J."/>
        </authorList>
    </citation>
    <scope>NUCLEOTIDE SEQUENCE</scope>
</reference>